<dbReference type="PROSITE" id="PS00211">
    <property type="entry name" value="ABC_TRANSPORTER_1"/>
    <property type="match status" value="2"/>
</dbReference>
<dbReference type="GO" id="GO:0005524">
    <property type="term" value="F:ATP binding"/>
    <property type="evidence" value="ECO:0007669"/>
    <property type="project" value="UniProtKB-KW"/>
</dbReference>
<keyword evidence="7" id="KW-0472">Membrane</keyword>
<dbReference type="InterPro" id="IPR050388">
    <property type="entry name" value="ABC_Ni/Peptide_Import"/>
</dbReference>
<dbReference type="Pfam" id="PF08352">
    <property type="entry name" value="oligo_HPY"/>
    <property type="match status" value="2"/>
</dbReference>
<dbReference type="PANTHER" id="PTHR43297">
    <property type="entry name" value="OLIGOPEPTIDE TRANSPORT ATP-BINDING PROTEIN APPD"/>
    <property type="match status" value="1"/>
</dbReference>
<dbReference type="Pfam" id="PF00005">
    <property type="entry name" value="ABC_tran"/>
    <property type="match status" value="2"/>
</dbReference>
<dbReference type="InterPro" id="IPR003593">
    <property type="entry name" value="AAA+_ATPase"/>
</dbReference>
<comment type="subcellular location">
    <subcellularLocation>
        <location evidence="1">Cell inner membrane</location>
        <topology evidence="1">Peripheral membrane protein</topology>
    </subcellularLocation>
</comment>
<accession>A0ABS3KHT7</accession>
<keyword evidence="5" id="KW-0547">Nucleotide-binding</keyword>
<feature type="domain" description="ABC transporter" evidence="8">
    <location>
        <begin position="6"/>
        <end position="256"/>
    </location>
</feature>
<evidence type="ECO:0000256" key="3">
    <source>
        <dbReference type="ARBA" id="ARBA00022448"/>
    </source>
</evidence>
<dbReference type="InterPro" id="IPR013563">
    <property type="entry name" value="Oligopep_ABC_C"/>
</dbReference>
<dbReference type="EMBL" id="JACTNF010000038">
    <property type="protein sequence ID" value="MBO1077033.1"/>
    <property type="molecule type" value="Genomic_DNA"/>
</dbReference>
<dbReference type="NCBIfam" id="NF008453">
    <property type="entry name" value="PRK11308.1"/>
    <property type="match status" value="2"/>
</dbReference>
<evidence type="ECO:0000256" key="5">
    <source>
        <dbReference type="ARBA" id="ARBA00022741"/>
    </source>
</evidence>
<name>A0ABS3KHT7_9PROT</name>
<evidence type="ECO:0000256" key="6">
    <source>
        <dbReference type="ARBA" id="ARBA00022840"/>
    </source>
</evidence>
<dbReference type="SUPFAM" id="SSF52540">
    <property type="entry name" value="P-loop containing nucleoside triphosphate hydrolases"/>
    <property type="match status" value="2"/>
</dbReference>
<dbReference type="PROSITE" id="PS50893">
    <property type="entry name" value="ABC_TRANSPORTER_2"/>
    <property type="match status" value="2"/>
</dbReference>
<proteinExistence type="inferred from homology"/>
<keyword evidence="4" id="KW-1003">Cell membrane</keyword>
<evidence type="ECO:0000313" key="10">
    <source>
        <dbReference type="Proteomes" id="UP001518990"/>
    </source>
</evidence>
<gene>
    <name evidence="9" type="ORF">IAI60_20710</name>
</gene>
<dbReference type="InterPro" id="IPR017871">
    <property type="entry name" value="ABC_transporter-like_CS"/>
</dbReference>
<evidence type="ECO:0000259" key="8">
    <source>
        <dbReference type="PROSITE" id="PS50893"/>
    </source>
</evidence>
<keyword evidence="3" id="KW-0813">Transport</keyword>
<evidence type="ECO:0000256" key="4">
    <source>
        <dbReference type="ARBA" id="ARBA00022475"/>
    </source>
</evidence>
<feature type="domain" description="ABC transporter" evidence="8">
    <location>
        <begin position="282"/>
        <end position="525"/>
    </location>
</feature>
<dbReference type="NCBIfam" id="NF007739">
    <property type="entry name" value="PRK10419.1"/>
    <property type="match status" value="2"/>
</dbReference>
<dbReference type="InterPro" id="IPR027417">
    <property type="entry name" value="P-loop_NTPase"/>
</dbReference>
<protein>
    <submittedName>
        <fullName evidence="9">ABC transporter ATP-binding protein</fullName>
    </submittedName>
</protein>
<dbReference type="RefSeq" id="WP_207450768.1">
    <property type="nucleotide sequence ID" value="NZ_CP061091.1"/>
</dbReference>
<dbReference type="Gene3D" id="3.40.50.300">
    <property type="entry name" value="P-loop containing nucleotide triphosphate hydrolases"/>
    <property type="match status" value="2"/>
</dbReference>
<dbReference type="InterPro" id="IPR003439">
    <property type="entry name" value="ABC_transporter-like_ATP-bd"/>
</dbReference>
<evidence type="ECO:0000256" key="2">
    <source>
        <dbReference type="ARBA" id="ARBA00005417"/>
    </source>
</evidence>
<dbReference type="SMART" id="SM00382">
    <property type="entry name" value="AAA"/>
    <property type="match status" value="2"/>
</dbReference>
<comment type="caution">
    <text evidence="9">The sequence shown here is derived from an EMBL/GenBank/DDBJ whole genome shotgun (WGS) entry which is preliminary data.</text>
</comment>
<evidence type="ECO:0000313" key="9">
    <source>
        <dbReference type="EMBL" id="MBO1077033.1"/>
    </source>
</evidence>
<evidence type="ECO:0000256" key="7">
    <source>
        <dbReference type="ARBA" id="ARBA00023136"/>
    </source>
</evidence>
<dbReference type="PANTHER" id="PTHR43297:SF2">
    <property type="entry name" value="DIPEPTIDE TRANSPORT ATP-BINDING PROTEIN DPPD"/>
    <property type="match status" value="1"/>
</dbReference>
<keyword evidence="10" id="KW-1185">Reference proteome</keyword>
<keyword evidence="6 9" id="KW-0067">ATP-binding</keyword>
<comment type="similarity">
    <text evidence="2">Belongs to the ABC transporter superfamily.</text>
</comment>
<organism evidence="9 10">
    <name type="scientific">Roseomonas marmotae</name>
    <dbReference type="NCBI Taxonomy" id="2768161"/>
    <lineage>
        <taxon>Bacteria</taxon>
        <taxon>Pseudomonadati</taxon>
        <taxon>Pseudomonadota</taxon>
        <taxon>Alphaproteobacteria</taxon>
        <taxon>Acetobacterales</taxon>
        <taxon>Roseomonadaceae</taxon>
        <taxon>Roseomonas</taxon>
    </lineage>
</organism>
<dbReference type="Proteomes" id="UP001518990">
    <property type="component" value="Unassembled WGS sequence"/>
</dbReference>
<dbReference type="CDD" id="cd03257">
    <property type="entry name" value="ABC_NikE_OppD_transporters"/>
    <property type="match status" value="2"/>
</dbReference>
<evidence type="ECO:0000256" key="1">
    <source>
        <dbReference type="ARBA" id="ARBA00004417"/>
    </source>
</evidence>
<reference evidence="9 10" key="1">
    <citation type="submission" date="2020-09" db="EMBL/GenBank/DDBJ databases">
        <title>Roseomonas.</title>
        <authorList>
            <person name="Zhu W."/>
        </authorList>
    </citation>
    <scope>NUCLEOTIDE SEQUENCE [LARGE SCALE GENOMIC DNA]</scope>
    <source>
        <strain evidence="9 10">1311</strain>
    </source>
</reference>
<sequence>MASPLVELRDLSLALPGGADRALGVSGVSFRLEKGEILCLVGESGSGKSLCAQALMGLLPRSIRPAGGRVEFEGRDLLSLDAEGWRELRGRRIAMIFQEPMTALNPVMRVGEQIAEMFEAHGLLTPRARRERALELAREVGLPDPERLLRAYPHQLSGGQRQRVMIAMALALEPALLIADEPTTALDVTTQAQILRLIAQLQRRHGMGIVFITHDFGVVREIADRVVVLRKGVAVEQGPAAKVLEAPCHPYTRALLDAVPSLEPPPRPRRAEQRAGCVVTGLCKTYIARGGWLAPPRIVPAVQNVTFSIARGETLGLVGESGSGKSTVARLLTRLSEPDAGHVDIGGADFGTAHGRALREMRRRVQMVFQDPFASLNPRRKVGHSISDGLVAAGMPRAAALERARQLLERVGLEARVAGRYPHEFSGGQRQRIGIARALALEPEVLVADEPVSALDVSVQKQVLELLEELKQQLQLAVLFITHDLHVAAQVCDRIAVMQRGRIIEIGPAAELLKSPREAYTRQLLDAIPGRATHAAG</sequence>